<keyword evidence="4 5" id="KW-0472">Membrane</keyword>
<feature type="transmembrane region" description="Helical" evidence="5">
    <location>
        <begin position="91"/>
        <end position="114"/>
    </location>
</feature>
<comment type="caution">
    <text evidence="7">The sequence shown here is derived from an EMBL/GenBank/DDBJ whole genome shotgun (WGS) entry which is preliminary data.</text>
</comment>
<dbReference type="Pfam" id="PF04138">
    <property type="entry name" value="GtrA_DPMS_TM"/>
    <property type="match status" value="1"/>
</dbReference>
<feature type="domain" description="GtrA/DPMS transmembrane" evidence="6">
    <location>
        <begin position="10"/>
        <end position="120"/>
    </location>
</feature>
<organism evidence="7 8">
    <name type="scientific">Nostoc punctiforme NIES-2108</name>
    <dbReference type="NCBI Taxonomy" id="1356359"/>
    <lineage>
        <taxon>Bacteria</taxon>
        <taxon>Bacillati</taxon>
        <taxon>Cyanobacteriota</taxon>
        <taxon>Cyanophyceae</taxon>
        <taxon>Nostocales</taxon>
        <taxon>Nostocaceae</taxon>
        <taxon>Nostoc</taxon>
    </lineage>
</organism>
<comment type="subcellular location">
    <subcellularLocation>
        <location evidence="1">Membrane</location>
        <topology evidence="1">Multi-pass membrane protein</topology>
    </subcellularLocation>
</comment>
<evidence type="ECO:0000313" key="8">
    <source>
        <dbReference type="Proteomes" id="UP000252085"/>
    </source>
</evidence>
<dbReference type="InterPro" id="IPR007267">
    <property type="entry name" value="GtrA_DPMS_TM"/>
</dbReference>
<gene>
    <name evidence="7" type="ORF">A6769_02095</name>
</gene>
<sequence length="124" mass="14312">MHFLSKRFIRFLIVGGINTLFGYSLFALLILLNFHYEIAALISTICGAFFNFKTIGAIVFKNKSNTLIFRFIGVYTIIYSLQLFFIKLLLIYKISLFMAGALILLPLALISYTLNKIFVFKKYK</sequence>
<feature type="transmembrane region" description="Helical" evidence="5">
    <location>
        <begin position="38"/>
        <end position="60"/>
    </location>
</feature>
<dbReference type="GO" id="GO:0000271">
    <property type="term" value="P:polysaccharide biosynthetic process"/>
    <property type="evidence" value="ECO:0007669"/>
    <property type="project" value="InterPro"/>
</dbReference>
<feature type="transmembrane region" description="Helical" evidence="5">
    <location>
        <begin position="67"/>
        <end position="85"/>
    </location>
</feature>
<evidence type="ECO:0000259" key="6">
    <source>
        <dbReference type="Pfam" id="PF04138"/>
    </source>
</evidence>
<name>A0A367RYN4_NOSPU</name>
<evidence type="ECO:0000256" key="3">
    <source>
        <dbReference type="ARBA" id="ARBA00022989"/>
    </source>
</evidence>
<keyword evidence="3 5" id="KW-1133">Transmembrane helix</keyword>
<dbReference type="AlphaFoldDB" id="A0A367RYN4"/>
<evidence type="ECO:0000256" key="5">
    <source>
        <dbReference type="SAM" id="Phobius"/>
    </source>
</evidence>
<protein>
    <submittedName>
        <fullName evidence="7">Polysaccharide biosynthesis protein GtrA</fullName>
    </submittedName>
</protein>
<evidence type="ECO:0000256" key="2">
    <source>
        <dbReference type="ARBA" id="ARBA00022692"/>
    </source>
</evidence>
<accession>A0A367RYN4</accession>
<evidence type="ECO:0000313" key="7">
    <source>
        <dbReference type="EMBL" id="RCJ41717.1"/>
    </source>
</evidence>
<keyword evidence="2 5" id="KW-0812">Transmembrane</keyword>
<dbReference type="Proteomes" id="UP000252085">
    <property type="component" value="Unassembled WGS sequence"/>
</dbReference>
<proteinExistence type="predicted"/>
<dbReference type="GO" id="GO:0016020">
    <property type="term" value="C:membrane"/>
    <property type="evidence" value="ECO:0007669"/>
    <property type="project" value="UniProtKB-SubCell"/>
</dbReference>
<evidence type="ECO:0000256" key="4">
    <source>
        <dbReference type="ARBA" id="ARBA00023136"/>
    </source>
</evidence>
<reference evidence="7 8" key="1">
    <citation type="submission" date="2016-04" db="EMBL/GenBank/DDBJ databases">
        <authorList>
            <person name="Evans L.H."/>
            <person name="Alamgir A."/>
            <person name="Owens N."/>
            <person name="Weber N.D."/>
            <person name="Virtaneva K."/>
            <person name="Barbian K."/>
            <person name="Babar A."/>
            <person name="Rosenke K."/>
        </authorList>
    </citation>
    <scope>NUCLEOTIDE SEQUENCE [LARGE SCALE GENOMIC DNA]</scope>
    <source>
        <strain evidence="7">NIES-2108</strain>
    </source>
</reference>
<evidence type="ECO:0000256" key="1">
    <source>
        <dbReference type="ARBA" id="ARBA00004141"/>
    </source>
</evidence>
<dbReference type="EMBL" id="LXQE01000029">
    <property type="protein sequence ID" value="RCJ41717.1"/>
    <property type="molecule type" value="Genomic_DNA"/>
</dbReference>
<feature type="transmembrane region" description="Helical" evidence="5">
    <location>
        <begin position="12"/>
        <end position="32"/>
    </location>
</feature>